<dbReference type="InterPro" id="IPR012910">
    <property type="entry name" value="Plug_dom"/>
</dbReference>
<keyword evidence="3 11" id="KW-0813">Transport</keyword>
<keyword evidence="10 11" id="KW-0998">Cell outer membrane</keyword>
<evidence type="ECO:0000256" key="8">
    <source>
        <dbReference type="ARBA" id="ARBA00023136"/>
    </source>
</evidence>
<evidence type="ECO:0000256" key="1">
    <source>
        <dbReference type="ARBA" id="ARBA00004571"/>
    </source>
</evidence>
<keyword evidence="4 11" id="KW-1134">Transmembrane beta strand</keyword>
<dbReference type="Pfam" id="PF00593">
    <property type="entry name" value="TonB_dep_Rec_b-barrel"/>
    <property type="match status" value="1"/>
</dbReference>
<dbReference type="PROSITE" id="PS52016">
    <property type="entry name" value="TONB_DEPENDENT_REC_3"/>
    <property type="match status" value="1"/>
</dbReference>
<dbReference type="GO" id="GO:0015344">
    <property type="term" value="F:siderophore uptake transmembrane transporter activity"/>
    <property type="evidence" value="ECO:0007669"/>
    <property type="project" value="TreeGrafter"/>
</dbReference>
<dbReference type="SUPFAM" id="SSF56935">
    <property type="entry name" value="Porins"/>
    <property type="match status" value="1"/>
</dbReference>
<evidence type="ECO:0000313" key="17">
    <source>
        <dbReference type="Proteomes" id="UP001139028"/>
    </source>
</evidence>
<keyword evidence="5 11" id="KW-0812">Transmembrane</keyword>
<name>A0A9X2J7U3_9GAMM</name>
<evidence type="ECO:0000256" key="10">
    <source>
        <dbReference type="ARBA" id="ARBA00023237"/>
    </source>
</evidence>
<evidence type="ECO:0000256" key="2">
    <source>
        <dbReference type="ARBA" id="ARBA00008143"/>
    </source>
</evidence>
<dbReference type="EMBL" id="JALBWM010000109">
    <property type="protein sequence ID" value="MCO1336150.1"/>
    <property type="molecule type" value="Genomic_DNA"/>
</dbReference>
<comment type="subcellular location">
    <subcellularLocation>
        <location evidence="1 11">Cell outer membrane</location>
        <topology evidence="1 11">Multi-pass membrane protein</topology>
    </subcellularLocation>
</comment>
<keyword evidence="6 13" id="KW-0732">Signal</keyword>
<keyword evidence="7 12" id="KW-0798">TonB box</keyword>
<evidence type="ECO:0000256" key="4">
    <source>
        <dbReference type="ARBA" id="ARBA00022452"/>
    </source>
</evidence>
<feature type="domain" description="TonB-dependent receptor-like beta-barrel" evidence="14">
    <location>
        <begin position="181"/>
        <end position="596"/>
    </location>
</feature>
<dbReference type="PANTHER" id="PTHR30069:SF29">
    <property type="entry name" value="HEMOGLOBIN AND HEMOGLOBIN-HAPTOGLOBIN-BINDING PROTEIN 1-RELATED"/>
    <property type="match status" value="1"/>
</dbReference>
<evidence type="ECO:0000256" key="3">
    <source>
        <dbReference type="ARBA" id="ARBA00022448"/>
    </source>
</evidence>
<dbReference type="InterPro" id="IPR039426">
    <property type="entry name" value="TonB-dep_rcpt-like"/>
</dbReference>
<keyword evidence="17" id="KW-1185">Reference proteome</keyword>
<feature type="domain" description="TonB-dependent receptor plug" evidence="15">
    <location>
        <begin position="46"/>
        <end position="152"/>
    </location>
</feature>
<evidence type="ECO:0000256" key="5">
    <source>
        <dbReference type="ARBA" id="ARBA00022692"/>
    </source>
</evidence>
<evidence type="ECO:0000256" key="9">
    <source>
        <dbReference type="ARBA" id="ARBA00023170"/>
    </source>
</evidence>
<organism evidence="16 17">
    <name type="scientific">Microbulbifer okhotskensis</name>
    <dbReference type="NCBI Taxonomy" id="2926617"/>
    <lineage>
        <taxon>Bacteria</taxon>
        <taxon>Pseudomonadati</taxon>
        <taxon>Pseudomonadota</taxon>
        <taxon>Gammaproteobacteria</taxon>
        <taxon>Cellvibrionales</taxon>
        <taxon>Microbulbiferaceae</taxon>
        <taxon>Microbulbifer</taxon>
    </lineage>
</organism>
<dbReference type="PANTHER" id="PTHR30069">
    <property type="entry name" value="TONB-DEPENDENT OUTER MEMBRANE RECEPTOR"/>
    <property type="match status" value="1"/>
</dbReference>
<proteinExistence type="inferred from homology"/>
<accession>A0A9X2J7U3</accession>
<dbReference type="RefSeq" id="WP_252471589.1">
    <property type="nucleotide sequence ID" value="NZ_JALBWM010000109.1"/>
</dbReference>
<dbReference type="Pfam" id="PF07715">
    <property type="entry name" value="Plug"/>
    <property type="match status" value="1"/>
</dbReference>
<keyword evidence="8 11" id="KW-0472">Membrane</keyword>
<evidence type="ECO:0000256" key="11">
    <source>
        <dbReference type="PROSITE-ProRule" id="PRU01360"/>
    </source>
</evidence>
<dbReference type="InterPro" id="IPR000531">
    <property type="entry name" value="Beta-barrel_TonB"/>
</dbReference>
<comment type="caution">
    <text evidence="16">The sequence shown here is derived from an EMBL/GenBank/DDBJ whole genome shotgun (WGS) entry which is preliminary data.</text>
</comment>
<dbReference type="GO" id="GO:0009279">
    <property type="term" value="C:cell outer membrane"/>
    <property type="evidence" value="ECO:0007669"/>
    <property type="project" value="UniProtKB-SubCell"/>
</dbReference>
<keyword evidence="9 16" id="KW-0675">Receptor</keyword>
<comment type="similarity">
    <text evidence="2">Belongs to the TonB-dependent receptor family. Hemoglobin/haptoglobin binding protein subfamily.</text>
</comment>
<gene>
    <name evidence="16" type="ORF">MO867_17600</name>
</gene>
<reference evidence="16" key="1">
    <citation type="journal article" date="2022" name="Arch. Microbiol.">
        <title>Microbulbifer okhotskensis sp. nov., isolated from a deep bottom sediment of the Okhotsk Sea.</title>
        <authorList>
            <person name="Romanenko L."/>
            <person name="Kurilenko V."/>
            <person name="Otstavnykh N."/>
            <person name="Velansky P."/>
            <person name="Isaeva M."/>
            <person name="Mikhailov V."/>
        </authorList>
    </citation>
    <scope>NUCLEOTIDE SEQUENCE</scope>
    <source>
        <strain evidence="16">OS29</strain>
    </source>
</reference>
<dbReference type="AlphaFoldDB" id="A0A9X2J7U3"/>
<evidence type="ECO:0000256" key="13">
    <source>
        <dbReference type="SAM" id="SignalP"/>
    </source>
</evidence>
<dbReference type="InterPro" id="IPR036942">
    <property type="entry name" value="Beta-barrel_TonB_sf"/>
</dbReference>
<dbReference type="CDD" id="cd01347">
    <property type="entry name" value="ligand_gated_channel"/>
    <property type="match status" value="1"/>
</dbReference>
<dbReference type="InterPro" id="IPR037066">
    <property type="entry name" value="Plug_dom_sf"/>
</dbReference>
<feature type="signal peptide" evidence="13">
    <location>
        <begin position="1"/>
        <end position="20"/>
    </location>
</feature>
<evidence type="ECO:0000256" key="6">
    <source>
        <dbReference type="ARBA" id="ARBA00022729"/>
    </source>
</evidence>
<evidence type="ECO:0000256" key="12">
    <source>
        <dbReference type="RuleBase" id="RU003357"/>
    </source>
</evidence>
<evidence type="ECO:0000259" key="14">
    <source>
        <dbReference type="Pfam" id="PF00593"/>
    </source>
</evidence>
<evidence type="ECO:0000256" key="7">
    <source>
        <dbReference type="ARBA" id="ARBA00023077"/>
    </source>
</evidence>
<evidence type="ECO:0000259" key="15">
    <source>
        <dbReference type="Pfam" id="PF07715"/>
    </source>
</evidence>
<dbReference type="Proteomes" id="UP001139028">
    <property type="component" value="Unassembled WGS sequence"/>
</dbReference>
<protein>
    <submittedName>
        <fullName evidence="16">TonB-dependent receptor</fullName>
    </submittedName>
</protein>
<sequence length="622" mass="67808">MKKSLLSLAVLSAASVPAFGELTDSESSIPDLETVVVVSSRQGEPLRQVATSVTVLDEEQLKSRGLASLADVLRSTPSVSVSNSGGIGKTTSLQVRGESGFRTLVLIDGIDISDPSGTQGGANIQHIMSSNLQRVELLRGPQGMLYGADAGGVLDISTRREDEGQRIEVSAEGGSYDTERYNASVSGANETLDYFVSAAMAETGGYNTSSYDTELRDDDGYDNETLHGRVGWNVTEQWRVEAIARDTDASGEYDRCGWPSQDDCTFDFSQKSARVSVAHTGEKGQQELSYSRSDLSRAYLSEGVASYDAEGEIKKLNLTGSYGFSSEHAMLYGLEQREDTAGDLDRDQWAVYTEYQGSYADRAYITLGLRHDNSSDFGSYNSFRASTAYLFEDVANGTLKIKTSYGTGFRAPSLYEISYNSTAFDWTTFTPLDLPSLMPEESRGLDLGIEYFGENSLHLEFVLFKQIIENEIGFDLVGYTGYLQSRGESESQGAEFVAEAQLTDSLLLFANYTYTYTYTDTEEADDSPRARSPKHLANLGFTYKPTSALSLAMNLRSSADAVDIDGSSMDDYLVLDASVRYQLNASTTLFVRGENLTDEDFVEVSGYNTAGAAGYAGVEFSF</sequence>
<dbReference type="GO" id="GO:0044718">
    <property type="term" value="P:siderophore transmembrane transport"/>
    <property type="evidence" value="ECO:0007669"/>
    <property type="project" value="TreeGrafter"/>
</dbReference>
<dbReference type="Gene3D" id="2.170.130.10">
    <property type="entry name" value="TonB-dependent receptor, plug domain"/>
    <property type="match status" value="1"/>
</dbReference>
<dbReference type="Gene3D" id="2.40.170.20">
    <property type="entry name" value="TonB-dependent receptor, beta-barrel domain"/>
    <property type="match status" value="1"/>
</dbReference>
<feature type="chain" id="PRO_5040950378" evidence="13">
    <location>
        <begin position="21"/>
        <end position="622"/>
    </location>
</feature>
<evidence type="ECO:0000313" key="16">
    <source>
        <dbReference type="EMBL" id="MCO1336150.1"/>
    </source>
</evidence>